<evidence type="ECO:0000313" key="2">
    <source>
        <dbReference type="EMBL" id="RHF72148.1"/>
    </source>
</evidence>
<keyword evidence="1" id="KW-0472">Membrane</keyword>
<reference evidence="2 3" key="1">
    <citation type="submission" date="2018-08" db="EMBL/GenBank/DDBJ databases">
        <title>A genome reference for cultivated species of the human gut microbiota.</title>
        <authorList>
            <person name="Zou Y."/>
            <person name="Xue W."/>
            <person name="Luo G."/>
        </authorList>
    </citation>
    <scope>NUCLEOTIDE SEQUENCE [LARGE SCALE GENOMIC DNA]</scope>
    <source>
        <strain evidence="2 3">AM25-1</strain>
    </source>
</reference>
<organism evidence="2 3">
    <name type="scientific">Fusobacterium mortiferum</name>
    <dbReference type="NCBI Taxonomy" id="850"/>
    <lineage>
        <taxon>Bacteria</taxon>
        <taxon>Fusobacteriati</taxon>
        <taxon>Fusobacteriota</taxon>
        <taxon>Fusobacteriia</taxon>
        <taxon>Fusobacteriales</taxon>
        <taxon>Fusobacteriaceae</taxon>
        <taxon>Fusobacterium</taxon>
    </lineage>
</organism>
<feature type="transmembrane region" description="Helical" evidence="1">
    <location>
        <begin position="178"/>
        <end position="200"/>
    </location>
</feature>
<dbReference type="GO" id="GO:0015099">
    <property type="term" value="F:nickel cation transmembrane transporter activity"/>
    <property type="evidence" value="ECO:0007669"/>
    <property type="project" value="TreeGrafter"/>
</dbReference>
<dbReference type="PANTHER" id="PTHR40659">
    <property type="entry name" value="NICKEL/COBALT EFFLUX SYSTEM RCNA"/>
    <property type="match status" value="1"/>
</dbReference>
<accession>A0A414PUA3</accession>
<dbReference type="GO" id="GO:0006824">
    <property type="term" value="P:cobalt ion transport"/>
    <property type="evidence" value="ECO:0007669"/>
    <property type="project" value="UniProtKB-KW"/>
</dbReference>
<feature type="transmembrane region" description="Helical" evidence="1">
    <location>
        <begin position="85"/>
        <end position="108"/>
    </location>
</feature>
<feature type="transmembrane region" description="Helical" evidence="1">
    <location>
        <begin position="151"/>
        <end position="172"/>
    </location>
</feature>
<dbReference type="Proteomes" id="UP000284676">
    <property type="component" value="Unassembled WGS sequence"/>
</dbReference>
<dbReference type="GO" id="GO:0032025">
    <property type="term" value="P:response to cobalt ion"/>
    <property type="evidence" value="ECO:0007669"/>
    <property type="project" value="TreeGrafter"/>
</dbReference>
<comment type="caution">
    <text evidence="2">The sequence shown here is derived from an EMBL/GenBank/DDBJ whole genome shotgun (WGS) entry which is preliminary data.</text>
</comment>
<evidence type="ECO:0000313" key="3">
    <source>
        <dbReference type="Proteomes" id="UP000284676"/>
    </source>
</evidence>
<proteinExistence type="predicted"/>
<dbReference type="GO" id="GO:0005886">
    <property type="term" value="C:plasma membrane"/>
    <property type="evidence" value="ECO:0007669"/>
    <property type="project" value="UniProtKB-SubCell"/>
</dbReference>
<protein>
    <recommendedName>
        <fullName evidence="4">Nickel/cobalt efflux system</fullName>
    </recommendedName>
</protein>
<sequence>MKNKIFQLSIFILLILAYIYHRELFITQQKLTLLLMKNITYALKNKKVIYYIFFIFLYGMLHSLAPGHGKSYILNLSLKYSLLKLLIISALIAYGQGLVSYFVATFFIKSISQLQNIDLISKNIYSITLILLASFNLINEFKNKHIENSKFIFGLFFPCSGILSVLLLGNMLNKNIPFGYLILAMSSGIFLTLSIFSFIIKNITFSFKLKKNKNYIKYSNLSLNLIILLLGIYMLFK</sequence>
<feature type="transmembrane region" description="Helical" evidence="1">
    <location>
        <begin position="221"/>
        <end position="236"/>
    </location>
</feature>
<keyword evidence="1" id="KW-0812">Transmembrane</keyword>
<dbReference type="GO" id="GO:0010045">
    <property type="term" value="P:response to nickel cation"/>
    <property type="evidence" value="ECO:0007669"/>
    <property type="project" value="TreeGrafter"/>
</dbReference>
<gene>
    <name evidence="2" type="ORF">DW663_07295</name>
</gene>
<evidence type="ECO:0000256" key="1">
    <source>
        <dbReference type="SAM" id="Phobius"/>
    </source>
</evidence>
<feature type="transmembrane region" description="Helical" evidence="1">
    <location>
        <begin position="120"/>
        <end position="139"/>
    </location>
</feature>
<dbReference type="GO" id="GO:0046583">
    <property type="term" value="F:monoatomic cation efflux transmembrane transporter activity"/>
    <property type="evidence" value="ECO:0007669"/>
    <property type="project" value="TreeGrafter"/>
</dbReference>
<dbReference type="GeneID" id="62763873"/>
<dbReference type="AlphaFoldDB" id="A0A414PUA3"/>
<dbReference type="PANTHER" id="PTHR40659:SF1">
    <property type="entry name" value="NICKEL_COBALT EFFLUX SYSTEM RCNA"/>
    <property type="match status" value="1"/>
</dbReference>
<evidence type="ECO:0008006" key="4">
    <source>
        <dbReference type="Google" id="ProtNLM"/>
    </source>
</evidence>
<feature type="transmembrane region" description="Helical" evidence="1">
    <location>
        <begin position="48"/>
        <end position="65"/>
    </location>
</feature>
<keyword evidence="1" id="KW-1133">Transmembrane helix</keyword>
<dbReference type="RefSeq" id="WP_005885313.1">
    <property type="nucleotide sequence ID" value="NZ_CABMMQ010000002.1"/>
</dbReference>
<name>A0A414PUA3_FUSMR</name>
<dbReference type="EMBL" id="QRHL01000010">
    <property type="protein sequence ID" value="RHF72148.1"/>
    <property type="molecule type" value="Genomic_DNA"/>
</dbReference>
<dbReference type="InterPro" id="IPR051224">
    <property type="entry name" value="NiCoT_RcnA"/>
</dbReference>